<feature type="compositionally biased region" description="Low complexity" evidence="2">
    <location>
        <begin position="1204"/>
        <end position="1213"/>
    </location>
</feature>
<dbReference type="InterPro" id="IPR038765">
    <property type="entry name" value="Papain-like_cys_pep_sf"/>
</dbReference>
<feature type="region of interest" description="Disordered" evidence="2">
    <location>
        <begin position="1195"/>
        <end position="1214"/>
    </location>
</feature>
<feature type="domain" description="Bacteriophage tail tape measure N-terminal" evidence="3">
    <location>
        <begin position="139"/>
        <end position="347"/>
    </location>
</feature>
<accession>A0A549T835</accession>
<name>A0A549T835_9HYPH</name>
<feature type="coiled-coil region" evidence="1">
    <location>
        <begin position="659"/>
        <end position="702"/>
    </location>
</feature>
<dbReference type="Pfam" id="PF06791">
    <property type="entry name" value="TMP_2"/>
    <property type="match status" value="1"/>
</dbReference>
<comment type="caution">
    <text evidence="4">The sequence shown here is derived from an EMBL/GenBank/DDBJ whole genome shotgun (WGS) entry which is preliminary data.</text>
</comment>
<reference evidence="4 5" key="1">
    <citation type="submission" date="2019-07" db="EMBL/GenBank/DDBJ databases">
        <title>Ln-dependent methylotrophs.</title>
        <authorList>
            <person name="Tani A."/>
        </authorList>
    </citation>
    <scope>NUCLEOTIDE SEQUENCE [LARGE SCALE GENOMIC DNA]</scope>
    <source>
        <strain evidence="4 5">SM12</strain>
    </source>
</reference>
<proteinExistence type="predicted"/>
<dbReference type="InterPro" id="IPR009628">
    <property type="entry name" value="Phage_tape_measure_N"/>
</dbReference>
<dbReference type="AlphaFoldDB" id="A0A549T835"/>
<dbReference type="Gene3D" id="3.90.1720.10">
    <property type="entry name" value="endopeptidase domain like (from Nostoc punctiforme)"/>
    <property type="match status" value="1"/>
</dbReference>
<keyword evidence="1" id="KW-0175">Coiled coil</keyword>
<dbReference type="SUPFAM" id="SSF54001">
    <property type="entry name" value="Cysteine proteinases"/>
    <property type="match status" value="1"/>
</dbReference>
<gene>
    <name evidence="4" type="ORF">FNA46_13595</name>
</gene>
<evidence type="ECO:0000313" key="5">
    <source>
        <dbReference type="Proteomes" id="UP000316801"/>
    </source>
</evidence>
<protein>
    <recommendedName>
        <fullName evidence="3">Bacteriophage tail tape measure N-terminal domain-containing protein</fullName>
    </recommendedName>
</protein>
<organism evidence="4 5">
    <name type="scientific">Rhizobium straminoryzae</name>
    <dbReference type="NCBI Taxonomy" id="1387186"/>
    <lineage>
        <taxon>Bacteria</taxon>
        <taxon>Pseudomonadati</taxon>
        <taxon>Pseudomonadota</taxon>
        <taxon>Alphaproteobacteria</taxon>
        <taxon>Hyphomicrobiales</taxon>
        <taxon>Rhizobiaceae</taxon>
        <taxon>Rhizobium/Agrobacterium group</taxon>
        <taxon>Rhizobium</taxon>
    </lineage>
</organism>
<evidence type="ECO:0000259" key="3">
    <source>
        <dbReference type="Pfam" id="PF06791"/>
    </source>
</evidence>
<evidence type="ECO:0000313" key="4">
    <source>
        <dbReference type="EMBL" id="TRL38038.1"/>
    </source>
</evidence>
<sequence>MTTPLKLQAVVTLDASQVPAGARATRAEIAGIGTEAQTATSRLQALINAQMGLGAPAANQNVREWTGALAMQGRSLDELRAKYNPLFAVISQYKTQLTEIRTLHAQGVLSTDEMTAAISRQRQAALASIDVIKGRNRALGGSDGAAQFRRQNLTYQAFDVGQSLAGGMPIGMVLAQQGPQIAQIYAGQGGVNAALKDLGSIASGAARLITPLTVSIAGLAAVAVTGATAWSSYLQSTKEVETAAKGLGLAVAGTSAEMEASAHAGASAAGISVSAARSMEAGFLRTGRIGSENFEKLIAISKDFGATIGLDAASAGDALAEMFADPARAAQTLYQQYGLISAATARQATNLAQQNRASEAQAVLLDALPQRLASATEATTALGRAWSTVSTAAGNAYDALGRTVDRALSGPSLDEQLAEARKALAQLQSGPSGVLSLLSPSGMLQARAATRVQELEEQIRQRDAQEAARRRQAEEIARSRAVTSVIDTSGAGSDRRRIQALQNEIATLQSGAGLTGINEDERTATLEAKQRVLDSLVNRQQRLAELDRLDIQIQTERNPLVRADLEARRTRLEMAGEENAATSIEIEAARARNRVIAETIGNARTQAQDMRTELETRIRLNGLVNAGSITTADANRMLQEELTLRPLIAAAAVAEGDAKQRLNQQIADLRAGYAGLAEQEKLASAQEYLRGQNERMEKLRVEQSLIGANDTVRERSIALLEAEQEIRRRGLASNSGLAAQIRAEADAMAVMNRQIEKQADAWGKVQGSAENAIDGIVDGLSSGDISGALEGIAKDISGTLIDIGIKTPLKNALLRTDKGTLSDVGGIGGIIGRLFGGATPADPSAIVSNAMGRSVGSMSVMAGTVVINGGLGSGLGGVGSLIGGAANSNVAGGLASSAVDKAMGLIGANELSQRTDINSFLRAGGVDIDAATTAWCAGFVNSALKQVGIDGTGSLTANAFQNWGRAIDPSQLMRGDILLQTRGLDAGSTGGHVGFATGASRLFGGQQQFQMLSGNQQDSVTTSWINASELQIRRATEAASSLASLAGTSGAATQNLGVFGNGLGQLATGLGQIGNIAANGGASAGGGFWSSLLGGIGRLFGGVAPTSSAWAANTTLGSFLVRGYSSGGATGGSDPARVAGLVHEKEYVFDAASTAAIGVHNLDALRRMARGGGKTGFDTGGYVGSIAPVYASANSNTRTADPYSSGSSDRGSSIVIHNYGRDQVQAEERTDPQGRRQTVIQVGQITSAAVAQRGNPLRRSLQTEFGVKPQRVAR</sequence>
<evidence type="ECO:0000256" key="2">
    <source>
        <dbReference type="SAM" id="MobiDB-lite"/>
    </source>
</evidence>
<dbReference type="RefSeq" id="WP_143125750.1">
    <property type="nucleotide sequence ID" value="NZ_VJMG01000036.1"/>
</dbReference>
<keyword evidence="5" id="KW-1185">Reference proteome</keyword>
<dbReference type="EMBL" id="VJMG01000036">
    <property type="protein sequence ID" value="TRL38038.1"/>
    <property type="molecule type" value="Genomic_DNA"/>
</dbReference>
<dbReference type="Proteomes" id="UP000316801">
    <property type="component" value="Unassembled WGS sequence"/>
</dbReference>
<evidence type="ECO:0000256" key="1">
    <source>
        <dbReference type="SAM" id="Coils"/>
    </source>
</evidence>